<comment type="caution">
    <text evidence="1">The sequence shown here is derived from an EMBL/GenBank/DDBJ whole genome shotgun (WGS) entry which is preliminary data.</text>
</comment>
<keyword evidence="2" id="KW-1185">Reference proteome</keyword>
<dbReference type="Proteomes" id="UP000700334">
    <property type="component" value="Unassembled WGS sequence"/>
</dbReference>
<dbReference type="AlphaFoldDB" id="A0A8J6DH51"/>
<name>A0A8J6DH51_GALPY</name>
<evidence type="ECO:0000313" key="1">
    <source>
        <dbReference type="EMBL" id="KAG8507500.1"/>
    </source>
</evidence>
<dbReference type="EMBL" id="JAGFMF010012102">
    <property type="protein sequence ID" value="KAG8507500.1"/>
    <property type="molecule type" value="Genomic_DNA"/>
</dbReference>
<sequence>MSCRPVSSLQETLLSYLETKECGEVPPGLESQFPGEIPLSSCVCVWKAAAQLKRDRQTG</sequence>
<protein>
    <submittedName>
        <fullName evidence="1">E3 ubiquitin-protein ligase RNF213</fullName>
    </submittedName>
</protein>
<evidence type="ECO:0000313" key="2">
    <source>
        <dbReference type="Proteomes" id="UP000700334"/>
    </source>
</evidence>
<accession>A0A8J6DH51</accession>
<gene>
    <name evidence="1" type="ORF">J0S82_013202</name>
</gene>
<dbReference type="OrthoDB" id="2423195at2759"/>
<reference evidence="1" key="1">
    <citation type="journal article" date="2021" name="Evol. Appl.">
        <title>The genome of the Pyrenean desman and the effects of bottlenecks and inbreeding on the genomic landscape of an endangered species.</title>
        <authorList>
            <person name="Escoda L."/>
            <person name="Castresana J."/>
        </authorList>
    </citation>
    <scope>NUCLEOTIDE SEQUENCE</scope>
    <source>
        <strain evidence="1">IBE-C5619</strain>
    </source>
</reference>
<proteinExistence type="predicted"/>
<organism evidence="1 2">
    <name type="scientific">Galemys pyrenaicus</name>
    <name type="common">Iberian desman</name>
    <name type="synonym">Pyrenean desman</name>
    <dbReference type="NCBI Taxonomy" id="202257"/>
    <lineage>
        <taxon>Eukaryota</taxon>
        <taxon>Metazoa</taxon>
        <taxon>Chordata</taxon>
        <taxon>Craniata</taxon>
        <taxon>Vertebrata</taxon>
        <taxon>Euteleostomi</taxon>
        <taxon>Mammalia</taxon>
        <taxon>Eutheria</taxon>
        <taxon>Laurasiatheria</taxon>
        <taxon>Eulipotyphla</taxon>
        <taxon>Talpidae</taxon>
        <taxon>Galemys</taxon>
    </lineage>
</organism>